<feature type="transmembrane region" description="Helical" evidence="1">
    <location>
        <begin position="31"/>
        <end position="47"/>
    </location>
</feature>
<feature type="transmembrane region" description="Helical" evidence="1">
    <location>
        <begin position="180"/>
        <end position="200"/>
    </location>
</feature>
<feature type="transmembrane region" description="Helical" evidence="1">
    <location>
        <begin position="212"/>
        <end position="229"/>
    </location>
</feature>
<gene>
    <name evidence="3" type="ORF">ACFSQ3_12655</name>
</gene>
<evidence type="ECO:0000313" key="4">
    <source>
        <dbReference type="Proteomes" id="UP001597393"/>
    </source>
</evidence>
<protein>
    <submittedName>
        <fullName evidence="3">EamA family transporter</fullName>
    </submittedName>
</protein>
<keyword evidence="1" id="KW-1133">Transmembrane helix</keyword>
<keyword evidence="4" id="KW-1185">Reference proteome</keyword>
<comment type="caution">
    <text evidence="3">The sequence shown here is derived from an EMBL/GenBank/DDBJ whole genome shotgun (WGS) entry which is preliminary data.</text>
</comment>
<feature type="transmembrane region" description="Helical" evidence="1">
    <location>
        <begin position="241"/>
        <end position="262"/>
    </location>
</feature>
<dbReference type="SUPFAM" id="SSF103481">
    <property type="entry name" value="Multidrug resistance efflux transporter EmrE"/>
    <property type="match status" value="2"/>
</dbReference>
<feature type="transmembrane region" description="Helical" evidence="1">
    <location>
        <begin position="116"/>
        <end position="136"/>
    </location>
</feature>
<feature type="transmembrane region" description="Helical" evidence="1">
    <location>
        <begin position="92"/>
        <end position="109"/>
    </location>
</feature>
<sequence>MHFVLISVLCSVSVAVLLKYARKIGLDTWQMIVWNYPVAICLTYFIFTPDLANIHFSELPWVIYLPMAVLLPTLFLLLSNSLRYAGLVQTEVAQRLSLVISLLAAVWLFREQFSVMRSLGIAVGFAAIACLIGWQKEVGSVTDGWKRWLFPLTIFVGYGTVDILYKLVALEKTVAYTTSMFFMFLGAMTLSAIILVTQLVSKRKVFSSKAMGAGLLLGVLNFGNILFYMKAHRILSDSPSVVFTGMNIGVIGLGALIGVWLFRERLSLLNVVGILLAVVSVLMIAYL</sequence>
<organism evidence="3 4">
    <name type="scientific">Sphingobacterium corticis</name>
    <dbReference type="NCBI Taxonomy" id="1812823"/>
    <lineage>
        <taxon>Bacteria</taxon>
        <taxon>Pseudomonadati</taxon>
        <taxon>Bacteroidota</taxon>
        <taxon>Sphingobacteriia</taxon>
        <taxon>Sphingobacteriales</taxon>
        <taxon>Sphingobacteriaceae</taxon>
        <taxon>Sphingobacterium</taxon>
    </lineage>
</organism>
<accession>A0ABW5NLA5</accession>
<reference evidence="4" key="1">
    <citation type="journal article" date="2019" name="Int. J. Syst. Evol. Microbiol.">
        <title>The Global Catalogue of Microorganisms (GCM) 10K type strain sequencing project: providing services to taxonomists for standard genome sequencing and annotation.</title>
        <authorList>
            <consortium name="The Broad Institute Genomics Platform"/>
            <consortium name="The Broad Institute Genome Sequencing Center for Infectious Disease"/>
            <person name="Wu L."/>
            <person name="Ma J."/>
        </authorList>
    </citation>
    <scope>NUCLEOTIDE SEQUENCE [LARGE SCALE GENOMIC DNA]</scope>
    <source>
        <strain evidence="4">KCTC 42248</strain>
    </source>
</reference>
<feature type="transmembrane region" description="Helical" evidence="1">
    <location>
        <begin position="59"/>
        <end position="80"/>
    </location>
</feature>
<evidence type="ECO:0000259" key="2">
    <source>
        <dbReference type="Pfam" id="PF00892"/>
    </source>
</evidence>
<feature type="domain" description="EamA" evidence="2">
    <location>
        <begin position="3"/>
        <end position="131"/>
    </location>
</feature>
<keyword evidence="1" id="KW-0472">Membrane</keyword>
<proteinExistence type="predicted"/>
<evidence type="ECO:0000313" key="3">
    <source>
        <dbReference type="EMBL" id="MFD2599802.1"/>
    </source>
</evidence>
<keyword evidence="1" id="KW-0812">Transmembrane</keyword>
<dbReference type="InterPro" id="IPR037185">
    <property type="entry name" value="EmrE-like"/>
</dbReference>
<dbReference type="InterPro" id="IPR000620">
    <property type="entry name" value="EamA_dom"/>
</dbReference>
<evidence type="ECO:0000256" key="1">
    <source>
        <dbReference type="SAM" id="Phobius"/>
    </source>
</evidence>
<feature type="transmembrane region" description="Helical" evidence="1">
    <location>
        <begin position="268"/>
        <end position="286"/>
    </location>
</feature>
<dbReference type="EMBL" id="JBHUMA010000006">
    <property type="protein sequence ID" value="MFD2599802.1"/>
    <property type="molecule type" value="Genomic_DNA"/>
</dbReference>
<feature type="transmembrane region" description="Helical" evidence="1">
    <location>
        <begin position="148"/>
        <end position="168"/>
    </location>
</feature>
<name>A0ABW5NLA5_9SPHI</name>
<dbReference type="Proteomes" id="UP001597393">
    <property type="component" value="Unassembled WGS sequence"/>
</dbReference>
<dbReference type="Pfam" id="PF00892">
    <property type="entry name" value="EamA"/>
    <property type="match status" value="1"/>
</dbReference>
<dbReference type="RefSeq" id="WP_380869926.1">
    <property type="nucleotide sequence ID" value="NZ_JBHUMA010000006.1"/>
</dbReference>